<organism evidence="1 2">
    <name type="scientific">Rhizobium freirei PRF 81</name>
    <dbReference type="NCBI Taxonomy" id="363754"/>
    <lineage>
        <taxon>Bacteria</taxon>
        <taxon>Pseudomonadati</taxon>
        <taxon>Pseudomonadota</taxon>
        <taxon>Alphaproteobacteria</taxon>
        <taxon>Hyphomicrobiales</taxon>
        <taxon>Rhizobiaceae</taxon>
        <taxon>Rhizobium/Agrobacterium group</taxon>
        <taxon>Rhizobium</taxon>
    </lineage>
</organism>
<dbReference type="EMBL" id="AQHN01000072">
    <property type="protein sequence ID" value="ENN86112.1"/>
    <property type="molecule type" value="Genomic_DNA"/>
</dbReference>
<dbReference type="STRING" id="363754.RHSP_82664"/>
<sequence>MGIFQSLAAAFGVLDGCSGDRRHQRRLRQARRSGAPGFHGRDPIGRVDVAAAARADAAWFRSLGLSCSDAVSQLSRERHSAGDCRAAPASRRGPHETAVAAARLRQDRADHIGALERRLDRPRGADGAGRRVLHAGGRAVRRHGAGKGADPCRLRRRYRGCLQYAACRYRLCHRGDEPHV</sequence>
<comment type="caution">
    <text evidence="1">The sequence shown here is derived from an EMBL/GenBank/DDBJ whole genome shotgun (WGS) entry which is preliminary data.</text>
</comment>
<dbReference type="AlphaFoldDB" id="N6V539"/>
<evidence type="ECO:0000313" key="1">
    <source>
        <dbReference type="EMBL" id="ENN86112.1"/>
    </source>
</evidence>
<reference evidence="1 2" key="1">
    <citation type="journal article" date="2012" name="BMC Genomics">
        <title>Genomic basis of broad host range and environmental adaptability of Rhizobium tropici CIAT 899 and Rhizobium sp. PRF 81 which are used in inoculants for common bean (Phaseolus vulgaris L.).</title>
        <authorList>
            <person name="Ormeno-Orrillo E."/>
            <person name="Menna P."/>
            <person name="Almeida L.G."/>
            <person name="Ollero F.J."/>
            <person name="Nicolas M.F."/>
            <person name="Pains Rodrigues E."/>
            <person name="Shigueyoshi Nakatani A."/>
            <person name="Silva Batista J.S."/>
            <person name="Oliveira Chueire L.M."/>
            <person name="Souza R.C."/>
            <person name="Ribeiro Vasconcelos A.T."/>
            <person name="Megias M."/>
            <person name="Hungria M."/>
            <person name="Martinez-Romero E."/>
        </authorList>
    </citation>
    <scope>NUCLEOTIDE SEQUENCE [LARGE SCALE GENOMIC DNA]</scope>
    <source>
        <strain evidence="1 2">PRF 81</strain>
    </source>
</reference>
<evidence type="ECO:0000313" key="2">
    <source>
        <dbReference type="Proteomes" id="UP000012429"/>
    </source>
</evidence>
<protein>
    <submittedName>
        <fullName evidence="1">Uncharacterized protein</fullName>
    </submittedName>
</protein>
<gene>
    <name evidence="1" type="ORF">RHSP_82664</name>
</gene>
<accession>N6V539</accession>
<keyword evidence="2" id="KW-1185">Reference proteome</keyword>
<dbReference type="Proteomes" id="UP000012429">
    <property type="component" value="Unassembled WGS sequence"/>
</dbReference>
<name>N6V539_9HYPH</name>
<proteinExistence type="predicted"/>